<dbReference type="EMBL" id="FNHE01000011">
    <property type="protein sequence ID" value="SDN03077.1"/>
    <property type="molecule type" value="Genomic_DNA"/>
</dbReference>
<name>A0A1G9Y1Y8_9ACTN</name>
<dbReference type="AlphaFoldDB" id="A0A1G9Y1Y8"/>
<evidence type="ECO:0000313" key="1">
    <source>
        <dbReference type="EMBL" id="SDN03077.1"/>
    </source>
</evidence>
<organism evidence="1 2">
    <name type="scientific">Geodermatophilus siccatus</name>
    <dbReference type="NCBI Taxonomy" id="1137991"/>
    <lineage>
        <taxon>Bacteria</taxon>
        <taxon>Bacillati</taxon>
        <taxon>Actinomycetota</taxon>
        <taxon>Actinomycetes</taxon>
        <taxon>Geodermatophilales</taxon>
        <taxon>Geodermatophilaceae</taxon>
        <taxon>Geodermatophilus</taxon>
    </lineage>
</organism>
<gene>
    <name evidence="1" type="ORF">SAMN05660642_03858</name>
</gene>
<reference evidence="2" key="1">
    <citation type="submission" date="2016-10" db="EMBL/GenBank/DDBJ databases">
        <authorList>
            <person name="Varghese N."/>
            <person name="Submissions S."/>
        </authorList>
    </citation>
    <scope>NUCLEOTIDE SEQUENCE [LARGE SCALE GENOMIC DNA]</scope>
    <source>
        <strain evidence="2">DSM 45419</strain>
    </source>
</reference>
<keyword evidence="2" id="KW-1185">Reference proteome</keyword>
<evidence type="ECO:0000313" key="2">
    <source>
        <dbReference type="Proteomes" id="UP000198680"/>
    </source>
</evidence>
<accession>A0A1G9Y1Y8</accession>
<protein>
    <submittedName>
        <fullName evidence="1">Uncharacterized protein</fullName>
    </submittedName>
</protein>
<sequence length="80" mass="9419">MLFRTVDGSYPPRMTIRWLTDADRRDIRNAQEEVEVLSELMRRYAPPHVMTPEERERAIADYRAHGERPSGLPIDPNRRG</sequence>
<proteinExistence type="predicted"/>
<dbReference type="Proteomes" id="UP000198680">
    <property type="component" value="Unassembled WGS sequence"/>
</dbReference>